<dbReference type="KEGG" id="drm:Dred_2754"/>
<accession>A4J187</accession>
<dbReference type="EMBL" id="CP000612">
    <property type="protein sequence ID" value="ABO51258.1"/>
    <property type="molecule type" value="Genomic_DNA"/>
</dbReference>
<dbReference type="GO" id="GO:0006313">
    <property type="term" value="P:DNA transposition"/>
    <property type="evidence" value="ECO:0007669"/>
    <property type="project" value="InterPro"/>
</dbReference>
<evidence type="ECO:0000259" key="5">
    <source>
        <dbReference type="Pfam" id="PF01609"/>
    </source>
</evidence>
<dbReference type="PANTHER" id="PTHR33258:SF1">
    <property type="entry name" value="TRANSPOSASE INSL FOR INSERTION SEQUENCE ELEMENT IS186A-RELATED"/>
    <property type="match status" value="1"/>
</dbReference>
<dbReference type="HOGENOM" id="CLU_043140_0_2_9"/>
<dbReference type="InterPro" id="IPR012337">
    <property type="entry name" value="RNaseH-like_sf"/>
</dbReference>
<dbReference type="Pfam" id="PF01609">
    <property type="entry name" value="DDE_Tnp_1"/>
    <property type="match status" value="1"/>
</dbReference>
<reference evidence="7 10" key="1">
    <citation type="submission" date="2007-03" db="EMBL/GenBank/DDBJ databases">
        <title>Complete sequence of Desulfotomaculum reducens MI-1.</title>
        <authorList>
            <consortium name="US DOE Joint Genome Institute"/>
            <person name="Copeland A."/>
            <person name="Lucas S."/>
            <person name="Lapidus A."/>
            <person name="Barry K."/>
            <person name="Detter J.C."/>
            <person name="Glavina del Rio T."/>
            <person name="Hammon N."/>
            <person name="Israni S."/>
            <person name="Dalin E."/>
            <person name="Tice H."/>
            <person name="Pitluck S."/>
            <person name="Sims D."/>
            <person name="Brettin T."/>
            <person name="Bruce D."/>
            <person name="Han C."/>
            <person name="Tapia R."/>
            <person name="Schmutz J."/>
            <person name="Larimer F."/>
            <person name="Land M."/>
            <person name="Hauser L."/>
            <person name="Kyrpides N."/>
            <person name="Kim E."/>
            <person name="Tebo B.M."/>
            <person name="Richardson P."/>
        </authorList>
    </citation>
    <scope>NUCLEOTIDE SEQUENCE [LARGE SCALE GENOMIC DNA]</scope>
    <source>
        <strain evidence="7 10">MI-1</strain>
    </source>
</reference>
<gene>
    <name evidence="7" type="ordered locus">Dred_0291</name>
    <name evidence="8" type="ordered locus">Dred_2749</name>
    <name evidence="9" type="ordered locus">Dred_2754</name>
</gene>
<name>A4J187_DESRM</name>
<keyword evidence="2" id="KW-0815">Transposition</keyword>
<protein>
    <submittedName>
        <fullName evidence="7">Transposase, IS4 family</fullName>
    </submittedName>
</protein>
<evidence type="ECO:0000313" key="9">
    <source>
        <dbReference type="EMBL" id="ABO51258.1"/>
    </source>
</evidence>
<dbReference type="SUPFAM" id="SSF53098">
    <property type="entry name" value="Ribonuclease H-like"/>
    <property type="match status" value="1"/>
</dbReference>
<evidence type="ECO:0000313" key="8">
    <source>
        <dbReference type="EMBL" id="ABO51253.1"/>
    </source>
</evidence>
<dbReference type="eggNOG" id="COG3385">
    <property type="taxonomic scope" value="Bacteria"/>
</dbReference>
<dbReference type="OrthoDB" id="29496at2"/>
<dbReference type="RefSeq" id="WP_011876678.1">
    <property type="nucleotide sequence ID" value="NC_009253.1"/>
</dbReference>
<dbReference type="PANTHER" id="PTHR33258">
    <property type="entry name" value="TRANSPOSASE INSL FOR INSERTION SEQUENCE ELEMENT IS186A-RELATED"/>
    <property type="match status" value="1"/>
</dbReference>
<dbReference type="KEGG" id="drm:Dred_0291"/>
<feature type="domain" description="DUF4372" evidence="6">
    <location>
        <begin position="6"/>
        <end position="66"/>
    </location>
</feature>
<dbReference type="InterPro" id="IPR002559">
    <property type="entry name" value="Transposase_11"/>
</dbReference>
<evidence type="ECO:0000259" key="6">
    <source>
        <dbReference type="Pfam" id="PF14294"/>
    </source>
</evidence>
<proteinExistence type="inferred from homology"/>
<keyword evidence="4" id="KW-0233">DNA recombination</keyword>
<evidence type="ECO:0000256" key="1">
    <source>
        <dbReference type="ARBA" id="ARBA00010075"/>
    </source>
</evidence>
<comment type="similarity">
    <text evidence="1">Belongs to the transposase 11 family.</text>
</comment>
<evidence type="ECO:0000256" key="3">
    <source>
        <dbReference type="ARBA" id="ARBA00023125"/>
    </source>
</evidence>
<evidence type="ECO:0000256" key="4">
    <source>
        <dbReference type="ARBA" id="ARBA00023172"/>
    </source>
</evidence>
<dbReference type="NCBIfam" id="NF033592">
    <property type="entry name" value="transpos_IS4_1"/>
    <property type="match status" value="1"/>
</dbReference>
<dbReference type="EMBL" id="CP000612">
    <property type="protein sequence ID" value="ABO48840.1"/>
    <property type="molecule type" value="Genomic_DNA"/>
</dbReference>
<evidence type="ECO:0000313" key="7">
    <source>
        <dbReference type="EMBL" id="ABO48840.1"/>
    </source>
</evidence>
<dbReference type="Pfam" id="PF14294">
    <property type="entry name" value="DUF4372"/>
    <property type="match status" value="1"/>
</dbReference>
<dbReference type="Proteomes" id="UP000001556">
    <property type="component" value="Chromosome"/>
</dbReference>
<dbReference type="InterPro" id="IPR047952">
    <property type="entry name" value="Transpos_IS4"/>
</dbReference>
<dbReference type="Gene3D" id="3.90.350.10">
    <property type="entry name" value="Transposase Inhibitor Protein From Tn5, Chain A, domain 1"/>
    <property type="match status" value="1"/>
</dbReference>
<dbReference type="EMBL" id="CP000612">
    <property type="protein sequence ID" value="ABO51253.1"/>
    <property type="molecule type" value="Genomic_DNA"/>
</dbReference>
<keyword evidence="10" id="KW-1185">Reference proteome</keyword>
<sequence length="413" mass="47758">MDKNTNKSTYNQLFQTIYNEKFLSNVKESEVDAYAKKLTVIKLIQMISYAQLEQLKGLRHISNSLNDDNFSSAVGLDSISASQLSRKLRDLSPELTQSLFSDIVHQFGTEIGFKSIRQELGRIYLIDSSTISLCLSRYRWAEFRKTKSGVKLHLRIQLLEQGVLPDKAIIKPAKSADKTQMDALVVEKDALNVFDRGYLDYKRFDNYSNNGTRFVSRLKSNAIVETLEKFPTNQDSLIKKDHKVILGKDGTTKMQNPLRLIETEDTEGKPVIIITNDFELSAEEISDIYRYRWQIELFFKWIKQHFCVKHFYGLSQQAVENQLMIALITYCLMMLLKKKTGYEGPLLKIQMLLHTCLYVDFTKFVRKLHHKSGQSSRGRRCIDHEKVYNITLVQVLQGEAEHLDDLTYDPIIA</sequence>
<dbReference type="KEGG" id="drm:Dred_2749"/>
<organism evidence="7 10">
    <name type="scientific">Desulforamulus reducens (strain ATCC BAA-1160 / DSM 100696 / MI-1)</name>
    <name type="common">Desulfotomaculum reducens</name>
    <dbReference type="NCBI Taxonomy" id="349161"/>
    <lineage>
        <taxon>Bacteria</taxon>
        <taxon>Bacillati</taxon>
        <taxon>Bacillota</taxon>
        <taxon>Clostridia</taxon>
        <taxon>Eubacteriales</taxon>
        <taxon>Peptococcaceae</taxon>
        <taxon>Desulforamulus</taxon>
    </lineage>
</organism>
<dbReference type="GO" id="GO:0004803">
    <property type="term" value="F:transposase activity"/>
    <property type="evidence" value="ECO:0007669"/>
    <property type="project" value="InterPro"/>
</dbReference>
<feature type="domain" description="Transposase IS4-like" evidence="5">
    <location>
        <begin position="122"/>
        <end position="332"/>
    </location>
</feature>
<evidence type="ECO:0000313" key="10">
    <source>
        <dbReference type="Proteomes" id="UP000001556"/>
    </source>
</evidence>
<dbReference type="AlphaFoldDB" id="A4J187"/>
<dbReference type="GO" id="GO:0003677">
    <property type="term" value="F:DNA binding"/>
    <property type="evidence" value="ECO:0007669"/>
    <property type="project" value="UniProtKB-KW"/>
</dbReference>
<keyword evidence="3" id="KW-0238">DNA-binding</keyword>
<dbReference type="InterPro" id="IPR025399">
    <property type="entry name" value="DUF4372"/>
</dbReference>
<evidence type="ECO:0000256" key="2">
    <source>
        <dbReference type="ARBA" id="ARBA00022578"/>
    </source>
</evidence>